<reference evidence="3" key="1">
    <citation type="journal article" date="2011" name="PLoS Pathog.">
        <title>Comparative genomics yields insights into niche adaptation of plant vascular wilt pathogens.</title>
        <authorList>
            <person name="Klosterman S.J."/>
            <person name="Subbarao K.V."/>
            <person name="Kang S."/>
            <person name="Veronese P."/>
            <person name="Gold S.E."/>
            <person name="Thomma B.P.H.J."/>
            <person name="Chen Z."/>
            <person name="Henrissat B."/>
            <person name="Lee Y.-H."/>
            <person name="Park J."/>
            <person name="Garcia-Pedrajas M.D."/>
            <person name="Barbara D.J."/>
            <person name="Anchieta A."/>
            <person name="de Jonge R."/>
            <person name="Santhanam P."/>
            <person name="Maruthachalam K."/>
            <person name="Atallah Z."/>
            <person name="Amyotte S.G."/>
            <person name="Paz Z."/>
            <person name="Inderbitzin P."/>
            <person name="Hayes R.J."/>
            <person name="Heiman D.I."/>
            <person name="Young S."/>
            <person name="Zeng Q."/>
            <person name="Engels R."/>
            <person name="Galagan J."/>
            <person name="Cuomo C.A."/>
            <person name="Dobinson K.F."/>
            <person name="Ma L.-J."/>
        </authorList>
    </citation>
    <scope>NUCLEOTIDE SEQUENCE [LARGE SCALE GENOMIC DNA]</scope>
    <source>
        <strain evidence="3">VaMs.102 / ATCC MYA-4576 / FGSC 10136</strain>
    </source>
</reference>
<keyword evidence="3" id="KW-1185">Reference proteome</keyword>
<proteinExistence type="predicted"/>
<name>C9SWC9_VERA1</name>
<dbReference type="KEGG" id="val:VDBG_09204"/>
<dbReference type="Proteomes" id="UP000008698">
    <property type="component" value="Unassembled WGS sequence"/>
</dbReference>
<feature type="domain" description="Heterokaryon incompatibility" evidence="1">
    <location>
        <begin position="22"/>
        <end position="130"/>
    </location>
</feature>
<protein>
    <submittedName>
        <fullName evidence="2">HET domain-containing protein</fullName>
    </submittedName>
</protein>
<organism evidence="3">
    <name type="scientific">Verticillium alfalfae (strain VaMs.102 / ATCC MYA-4576 / FGSC 10136)</name>
    <name type="common">Verticillium wilt of alfalfa</name>
    <name type="synonym">Verticillium albo-atrum</name>
    <dbReference type="NCBI Taxonomy" id="526221"/>
    <lineage>
        <taxon>Eukaryota</taxon>
        <taxon>Fungi</taxon>
        <taxon>Dikarya</taxon>
        <taxon>Ascomycota</taxon>
        <taxon>Pezizomycotina</taxon>
        <taxon>Sordariomycetes</taxon>
        <taxon>Hypocreomycetidae</taxon>
        <taxon>Glomerellales</taxon>
        <taxon>Plectosphaerellaceae</taxon>
        <taxon>Verticillium</taxon>
    </lineage>
</organism>
<dbReference type="RefSeq" id="XP_003000709.1">
    <property type="nucleotide sequence ID" value="XM_003000663.1"/>
</dbReference>
<accession>C9SWC9</accession>
<evidence type="ECO:0000313" key="3">
    <source>
        <dbReference type="Proteomes" id="UP000008698"/>
    </source>
</evidence>
<dbReference type="PANTHER" id="PTHR10622">
    <property type="entry name" value="HET DOMAIN-CONTAINING PROTEIN"/>
    <property type="match status" value="1"/>
</dbReference>
<dbReference type="OMA" id="EDSAACY"/>
<sequence length="316" mass="35417">MRLINTTTLELKTAYGYATPLYAILSHTWSDEELLFEHLQAGITQRQKDTPSRGLSKILETCQRAKNDGLEYVWVDTCCIDKSSSAELSDAINSMFRWYEDSAACYIHLEDVSNRGRQGGVVDISHKRQHAPVDNIDVLSPVGRVGTMYHCGYCNNPKTLLPMMQQHSVAARMHWAARRRTTRQEDTTYCLLGLFGINMPLLYGEGTKAFVRLQGEIVRCYPADQSILAWLGYEVSAWAELPLEFALEDATSQRIVLTDCDPFDVLLRNPNGWETPPSSVAHIEILPAFPTFISSPQLIETPTGNITFGPSLTAEP</sequence>
<dbReference type="EMBL" id="DS985227">
    <property type="protein sequence ID" value="EEY23094.1"/>
    <property type="molecule type" value="Genomic_DNA"/>
</dbReference>
<dbReference type="AlphaFoldDB" id="C9SWC9"/>
<dbReference type="HOGENOM" id="CLU_880553_0_0_1"/>
<dbReference type="GeneID" id="9528421"/>
<evidence type="ECO:0000259" key="1">
    <source>
        <dbReference type="Pfam" id="PF06985"/>
    </source>
</evidence>
<dbReference type="STRING" id="526221.C9SWC9"/>
<dbReference type="OrthoDB" id="20872at2759"/>
<dbReference type="PANTHER" id="PTHR10622:SF10">
    <property type="entry name" value="HET DOMAIN-CONTAINING PROTEIN"/>
    <property type="match status" value="1"/>
</dbReference>
<dbReference type="InterPro" id="IPR010730">
    <property type="entry name" value="HET"/>
</dbReference>
<dbReference type="Pfam" id="PF06985">
    <property type="entry name" value="HET"/>
    <property type="match status" value="1"/>
</dbReference>
<evidence type="ECO:0000313" key="2">
    <source>
        <dbReference type="EMBL" id="EEY23094.1"/>
    </source>
</evidence>
<gene>
    <name evidence="2" type="ORF">VDBG_09204</name>
</gene>